<dbReference type="KEGG" id="ock:EXM22_10660"/>
<dbReference type="Gene3D" id="3.40.50.620">
    <property type="entry name" value="HUPs"/>
    <property type="match status" value="1"/>
</dbReference>
<evidence type="ECO:0000256" key="2">
    <source>
        <dbReference type="ARBA" id="ARBA00022598"/>
    </source>
</evidence>
<evidence type="ECO:0000256" key="6">
    <source>
        <dbReference type="ARBA" id="ARBA00023146"/>
    </source>
</evidence>
<dbReference type="PRINTS" id="PR01039">
    <property type="entry name" value="TRNASYNTHTRP"/>
</dbReference>
<dbReference type="OrthoDB" id="9801042at2"/>
<dbReference type="NCBIfam" id="TIGR00233">
    <property type="entry name" value="trpS"/>
    <property type="match status" value="1"/>
</dbReference>
<feature type="binding site" evidence="8">
    <location>
        <position position="194"/>
    </location>
    <ligand>
        <name>ATP</name>
        <dbReference type="ChEBI" id="CHEBI:30616"/>
    </ligand>
</feature>
<comment type="subcellular location">
    <subcellularLocation>
        <location evidence="8">Cytoplasm</location>
    </subcellularLocation>
</comment>
<dbReference type="InterPro" id="IPR002306">
    <property type="entry name" value="Trp-tRNA-ligase"/>
</dbReference>
<dbReference type="SUPFAM" id="SSF52374">
    <property type="entry name" value="Nucleotidylyl transferase"/>
    <property type="match status" value="1"/>
</dbReference>
<dbReference type="EC" id="6.1.1.2" evidence="8"/>
<comment type="catalytic activity">
    <reaction evidence="7 8">
        <text>tRNA(Trp) + L-tryptophan + ATP = L-tryptophyl-tRNA(Trp) + AMP + diphosphate + H(+)</text>
        <dbReference type="Rhea" id="RHEA:24080"/>
        <dbReference type="Rhea" id="RHEA-COMP:9671"/>
        <dbReference type="Rhea" id="RHEA-COMP:9705"/>
        <dbReference type="ChEBI" id="CHEBI:15378"/>
        <dbReference type="ChEBI" id="CHEBI:30616"/>
        <dbReference type="ChEBI" id="CHEBI:33019"/>
        <dbReference type="ChEBI" id="CHEBI:57912"/>
        <dbReference type="ChEBI" id="CHEBI:78442"/>
        <dbReference type="ChEBI" id="CHEBI:78535"/>
        <dbReference type="ChEBI" id="CHEBI:456215"/>
        <dbReference type="EC" id="6.1.1.2"/>
    </reaction>
</comment>
<evidence type="ECO:0000256" key="1">
    <source>
        <dbReference type="ARBA" id="ARBA00005594"/>
    </source>
</evidence>
<feature type="short sequence motif" description="'KMSKS' region" evidence="8">
    <location>
        <begin position="201"/>
        <end position="205"/>
    </location>
</feature>
<dbReference type="Gene3D" id="1.10.240.10">
    <property type="entry name" value="Tyrosyl-Transfer RNA Synthetase"/>
    <property type="match status" value="1"/>
</dbReference>
<dbReference type="AlphaFoldDB" id="A0A5C1QJW0"/>
<comment type="subunit">
    <text evidence="8">Homodimer.</text>
</comment>
<evidence type="ECO:0000256" key="5">
    <source>
        <dbReference type="ARBA" id="ARBA00022917"/>
    </source>
</evidence>
<dbReference type="Proteomes" id="UP000324209">
    <property type="component" value="Chromosome"/>
</dbReference>
<evidence type="ECO:0000256" key="9">
    <source>
        <dbReference type="RuleBase" id="RU363036"/>
    </source>
</evidence>
<accession>A0A5C1QJW0</accession>
<gene>
    <name evidence="8 10" type="primary">trpS</name>
    <name evidence="10" type="ORF">EXM22_10660</name>
</gene>
<dbReference type="CDD" id="cd00806">
    <property type="entry name" value="TrpRS_core"/>
    <property type="match status" value="1"/>
</dbReference>
<dbReference type="HAMAP" id="MF_00140_B">
    <property type="entry name" value="Trp_tRNA_synth_B"/>
    <property type="match status" value="1"/>
</dbReference>
<dbReference type="GO" id="GO:0005829">
    <property type="term" value="C:cytosol"/>
    <property type="evidence" value="ECO:0007669"/>
    <property type="project" value="TreeGrafter"/>
</dbReference>
<dbReference type="InterPro" id="IPR014729">
    <property type="entry name" value="Rossmann-like_a/b/a_fold"/>
</dbReference>
<dbReference type="PANTHER" id="PTHR43766">
    <property type="entry name" value="TRYPTOPHAN--TRNA LIGASE, MITOCHONDRIAL"/>
    <property type="match status" value="1"/>
</dbReference>
<protein>
    <recommendedName>
        <fullName evidence="8">Tryptophan--tRNA ligase</fullName>
        <ecNumber evidence="8">6.1.1.2</ecNumber>
    </recommendedName>
    <alternativeName>
        <fullName evidence="8">Tryptophanyl-tRNA synthetase</fullName>
        <shortName evidence="8">TrpRS</shortName>
    </alternativeName>
</protein>
<reference evidence="10 11" key="1">
    <citation type="submission" date="2019-02" db="EMBL/GenBank/DDBJ databases">
        <title>Complete Genome Sequence and Methylome Analysis of free living Spirochaetas.</title>
        <authorList>
            <person name="Fomenkov A."/>
            <person name="Dubinina G."/>
            <person name="Leshcheva N."/>
            <person name="Mikheeva N."/>
            <person name="Grabovich M."/>
            <person name="Vincze T."/>
            <person name="Roberts R.J."/>
        </authorList>
    </citation>
    <scope>NUCLEOTIDE SEQUENCE [LARGE SCALE GENOMIC DNA]</scope>
    <source>
        <strain evidence="10 11">K2</strain>
    </source>
</reference>
<keyword evidence="2 8" id="KW-0436">Ligase</keyword>
<dbReference type="Pfam" id="PF00579">
    <property type="entry name" value="tRNA-synt_1b"/>
    <property type="match status" value="1"/>
</dbReference>
<evidence type="ECO:0000313" key="10">
    <source>
        <dbReference type="EMBL" id="QEN08423.1"/>
    </source>
</evidence>
<feature type="binding site" evidence="8">
    <location>
        <begin position="11"/>
        <end position="13"/>
    </location>
    <ligand>
        <name>ATP</name>
        <dbReference type="ChEBI" id="CHEBI:30616"/>
    </ligand>
</feature>
<keyword evidence="8" id="KW-0963">Cytoplasm</keyword>
<dbReference type="InterPro" id="IPR002305">
    <property type="entry name" value="aa-tRNA-synth_Ic"/>
</dbReference>
<name>A0A5C1QJW0_9SPIO</name>
<evidence type="ECO:0000256" key="7">
    <source>
        <dbReference type="ARBA" id="ARBA00049929"/>
    </source>
</evidence>
<dbReference type="InterPro" id="IPR050203">
    <property type="entry name" value="Trp-tRNA_synthetase"/>
</dbReference>
<feature type="binding site" evidence="8">
    <location>
        <begin position="19"/>
        <end position="20"/>
    </location>
    <ligand>
        <name>ATP</name>
        <dbReference type="ChEBI" id="CHEBI:30616"/>
    </ligand>
</feature>
<dbReference type="EMBL" id="CP036150">
    <property type="protein sequence ID" value="QEN08423.1"/>
    <property type="molecule type" value="Genomic_DNA"/>
</dbReference>
<dbReference type="GO" id="GO:0006436">
    <property type="term" value="P:tryptophanyl-tRNA aminoacylation"/>
    <property type="evidence" value="ECO:0007669"/>
    <property type="project" value="UniProtKB-UniRule"/>
</dbReference>
<sequence length="333" mass="37609">MDKKVVLTGIKPTGMPHLGNYLGAIKPALELAKSYDARYFIADYHSLNSIKDPCLLKEYTYEIAACWLACGLDPQKTLIYRQSDVPETFELTTMIMAFTSKGLMNRAHAYKAQVDQNREKDKPEDHNINMGLYTYPVLMAADILLFDTNYVPVGKDQVQHIEMAVDIAQAVNRNYKQELLTLPEAVVSENTQVVVGSDGRKMSKSYDNTIPLFITEKQLKKLCNKIVTNSQTVEEPKDPDTCNVFTLYQLFASQEEQAVLADRYRAGGMGWGEAKAELFRVLNHTIAPMRERYVALMDDTSYIDKILDEGAQRARDLAAAKISTLRRAMGFDH</sequence>
<keyword evidence="5 8" id="KW-0648">Protein biosynthesis</keyword>
<dbReference type="GO" id="GO:0004830">
    <property type="term" value="F:tryptophan-tRNA ligase activity"/>
    <property type="evidence" value="ECO:0007669"/>
    <property type="project" value="UniProtKB-UniRule"/>
</dbReference>
<dbReference type="GO" id="GO:0005524">
    <property type="term" value="F:ATP binding"/>
    <property type="evidence" value="ECO:0007669"/>
    <property type="project" value="UniProtKB-UniRule"/>
</dbReference>
<organism evidence="10 11">
    <name type="scientific">Oceanispirochaeta crateris</name>
    <dbReference type="NCBI Taxonomy" id="2518645"/>
    <lineage>
        <taxon>Bacteria</taxon>
        <taxon>Pseudomonadati</taxon>
        <taxon>Spirochaetota</taxon>
        <taxon>Spirochaetia</taxon>
        <taxon>Spirochaetales</taxon>
        <taxon>Spirochaetaceae</taxon>
        <taxon>Oceanispirochaeta</taxon>
    </lineage>
</organism>
<proteinExistence type="inferred from homology"/>
<evidence type="ECO:0000256" key="3">
    <source>
        <dbReference type="ARBA" id="ARBA00022741"/>
    </source>
</evidence>
<dbReference type="RefSeq" id="WP_149486504.1">
    <property type="nucleotide sequence ID" value="NZ_CP036150.1"/>
</dbReference>
<comment type="function">
    <text evidence="8">Catalyzes the attachment of tryptophan to tRNA(Trp).</text>
</comment>
<dbReference type="FunFam" id="1.10.240.10:FF:000005">
    <property type="entry name" value="Tryptophan--tRNA ligase"/>
    <property type="match status" value="1"/>
</dbReference>
<dbReference type="InterPro" id="IPR001412">
    <property type="entry name" value="aa-tRNA-synth_I_CS"/>
</dbReference>
<keyword evidence="11" id="KW-1185">Reference proteome</keyword>
<evidence type="ECO:0000256" key="4">
    <source>
        <dbReference type="ARBA" id="ARBA00022840"/>
    </source>
</evidence>
<keyword evidence="4 8" id="KW-0067">ATP-binding</keyword>
<dbReference type="InterPro" id="IPR024109">
    <property type="entry name" value="Trp-tRNA-ligase_bac-type"/>
</dbReference>
<keyword evidence="6 8" id="KW-0030">Aminoacyl-tRNA synthetase</keyword>
<evidence type="ECO:0000313" key="11">
    <source>
        <dbReference type="Proteomes" id="UP000324209"/>
    </source>
</evidence>
<feature type="binding site" evidence="8">
    <location>
        <begin position="154"/>
        <end position="156"/>
    </location>
    <ligand>
        <name>ATP</name>
        <dbReference type="ChEBI" id="CHEBI:30616"/>
    </ligand>
</feature>
<evidence type="ECO:0000256" key="8">
    <source>
        <dbReference type="HAMAP-Rule" id="MF_00140"/>
    </source>
</evidence>
<keyword evidence="3 8" id="KW-0547">Nucleotide-binding</keyword>
<feature type="binding site" evidence="8">
    <location>
        <position position="142"/>
    </location>
    <ligand>
        <name>L-tryptophan</name>
        <dbReference type="ChEBI" id="CHEBI:57912"/>
    </ligand>
</feature>
<dbReference type="PROSITE" id="PS00178">
    <property type="entry name" value="AA_TRNA_LIGASE_I"/>
    <property type="match status" value="1"/>
</dbReference>
<comment type="similarity">
    <text evidence="1 8 9">Belongs to the class-I aminoacyl-tRNA synthetase family.</text>
</comment>
<feature type="short sequence motif" description="'HIGH' region" evidence="8">
    <location>
        <begin position="12"/>
        <end position="20"/>
    </location>
</feature>
<dbReference type="PANTHER" id="PTHR43766:SF1">
    <property type="entry name" value="TRYPTOPHAN--TRNA LIGASE, MITOCHONDRIAL"/>
    <property type="match status" value="1"/>
</dbReference>
<feature type="binding site" evidence="8">
    <location>
        <begin position="201"/>
        <end position="205"/>
    </location>
    <ligand>
        <name>ATP</name>
        <dbReference type="ChEBI" id="CHEBI:30616"/>
    </ligand>
</feature>